<feature type="domain" description="HTH marR-type" evidence="1">
    <location>
        <begin position="1"/>
        <end position="66"/>
    </location>
</feature>
<dbReference type="AlphaFoldDB" id="X1JCR1"/>
<dbReference type="InterPro" id="IPR000835">
    <property type="entry name" value="HTH_MarR-typ"/>
</dbReference>
<dbReference type="InterPro" id="IPR036390">
    <property type="entry name" value="WH_DNA-bd_sf"/>
</dbReference>
<dbReference type="GO" id="GO:0003700">
    <property type="term" value="F:DNA-binding transcription factor activity"/>
    <property type="evidence" value="ECO:0007669"/>
    <property type="project" value="InterPro"/>
</dbReference>
<dbReference type="SUPFAM" id="SSF46785">
    <property type="entry name" value="Winged helix' DNA-binding domain"/>
    <property type="match status" value="1"/>
</dbReference>
<dbReference type="Gene3D" id="1.10.10.10">
    <property type="entry name" value="Winged helix-like DNA-binding domain superfamily/Winged helix DNA-binding domain"/>
    <property type="match status" value="1"/>
</dbReference>
<protein>
    <recommendedName>
        <fullName evidence="1">HTH marR-type domain-containing protein</fullName>
    </recommendedName>
</protein>
<proteinExistence type="predicted"/>
<sequence>MKRDGLIRTERNPRNRRFVNVLLTDKGREVLMHAMLIAREIVDQVMSSINEDDALLLEKTLRALRQNAHQGLECVAKRS</sequence>
<dbReference type="PROSITE" id="PS50995">
    <property type="entry name" value="HTH_MARR_2"/>
    <property type="match status" value="1"/>
</dbReference>
<evidence type="ECO:0000313" key="2">
    <source>
        <dbReference type="EMBL" id="GAH91782.1"/>
    </source>
</evidence>
<comment type="caution">
    <text evidence="2">The sequence shown here is derived from an EMBL/GenBank/DDBJ whole genome shotgun (WGS) entry which is preliminary data.</text>
</comment>
<feature type="non-terminal residue" evidence="2">
    <location>
        <position position="79"/>
    </location>
</feature>
<reference evidence="2" key="1">
    <citation type="journal article" date="2014" name="Front. Microbiol.">
        <title>High frequency of phylogenetically diverse reductive dehalogenase-homologous genes in deep subseafloor sedimentary metagenomes.</title>
        <authorList>
            <person name="Kawai M."/>
            <person name="Futagami T."/>
            <person name="Toyoda A."/>
            <person name="Takaki Y."/>
            <person name="Nishi S."/>
            <person name="Hori S."/>
            <person name="Arai W."/>
            <person name="Tsubouchi T."/>
            <person name="Morono Y."/>
            <person name="Uchiyama I."/>
            <person name="Ito T."/>
            <person name="Fujiyama A."/>
            <person name="Inagaki F."/>
            <person name="Takami H."/>
        </authorList>
    </citation>
    <scope>NUCLEOTIDE SEQUENCE</scope>
    <source>
        <strain evidence="2">Expedition CK06-06</strain>
    </source>
</reference>
<name>X1JCR1_9ZZZZ</name>
<accession>X1JCR1</accession>
<evidence type="ECO:0000259" key="1">
    <source>
        <dbReference type="PROSITE" id="PS50995"/>
    </source>
</evidence>
<organism evidence="2">
    <name type="scientific">marine sediment metagenome</name>
    <dbReference type="NCBI Taxonomy" id="412755"/>
    <lineage>
        <taxon>unclassified sequences</taxon>
        <taxon>metagenomes</taxon>
        <taxon>ecological metagenomes</taxon>
    </lineage>
</organism>
<dbReference type="EMBL" id="BARU01047931">
    <property type="protein sequence ID" value="GAH91782.1"/>
    <property type="molecule type" value="Genomic_DNA"/>
</dbReference>
<dbReference type="InterPro" id="IPR036388">
    <property type="entry name" value="WH-like_DNA-bd_sf"/>
</dbReference>
<gene>
    <name evidence="2" type="ORF">S03H2_71539</name>
</gene>